<name>A0A1M7MFU0_XYLRU</name>
<proteinExistence type="predicted"/>
<gene>
    <name evidence="1" type="ORF">SAMN04488494_2884</name>
</gene>
<evidence type="ECO:0000313" key="2">
    <source>
        <dbReference type="Proteomes" id="UP000184280"/>
    </source>
</evidence>
<evidence type="ECO:0000313" key="1">
    <source>
        <dbReference type="EMBL" id="SHM89279.1"/>
    </source>
</evidence>
<protein>
    <submittedName>
        <fullName evidence="1">C_GCAxxG_C_C family probable redox protein</fullName>
    </submittedName>
</protein>
<dbReference type="Proteomes" id="UP000184280">
    <property type="component" value="Unassembled WGS sequence"/>
</dbReference>
<dbReference type="InterPro" id="IPR010181">
    <property type="entry name" value="CGCAxxGCC_motif"/>
</dbReference>
<dbReference type="AlphaFoldDB" id="A0A1M7MFU0"/>
<sequence length="159" mass="16914">MTDKELDERVDRAVDNFMQGYGCCQSVVAAFADLYGLDDTLAKKIAAGFGGGVGRLRMMCGAVSGIVMLVGLDCGQTEGSDREGKSACYKVVQDLLDKSKEENGSIICAEILGLKGHEKAASSYVASARTAEYYKTRPCAAKVESAARIFANYLKAKGC</sequence>
<dbReference type="OrthoDB" id="9791535at2"/>
<accession>A0A1M7MFU0</accession>
<reference evidence="1 2" key="1">
    <citation type="submission" date="2016-11" db="EMBL/GenBank/DDBJ databases">
        <authorList>
            <person name="Jaros S."/>
            <person name="Januszkiewicz K."/>
            <person name="Wedrychowicz H."/>
        </authorList>
    </citation>
    <scope>NUCLEOTIDE SEQUENCE [LARGE SCALE GENOMIC DNA]</scope>
    <source>
        <strain evidence="1 2">BPI-34</strain>
    </source>
</reference>
<dbReference type="Pfam" id="PF09719">
    <property type="entry name" value="C_GCAxxG_C_C"/>
    <property type="match status" value="1"/>
</dbReference>
<dbReference type="RefSeq" id="WP_073047111.1">
    <property type="nucleotide sequence ID" value="NZ_FOLF01000004.1"/>
</dbReference>
<dbReference type="EMBL" id="FRCJ01000007">
    <property type="protein sequence ID" value="SHM89279.1"/>
    <property type="molecule type" value="Genomic_DNA"/>
</dbReference>
<dbReference type="NCBIfam" id="TIGR01909">
    <property type="entry name" value="C_GCAxxG_C_C"/>
    <property type="match status" value="1"/>
</dbReference>
<organism evidence="1 2">
    <name type="scientific">Xylanibacter ruminicola</name>
    <name type="common">Prevotella ruminicola</name>
    <dbReference type="NCBI Taxonomy" id="839"/>
    <lineage>
        <taxon>Bacteria</taxon>
        <taxon>Pseudomonadati</taxon>
        <taxon>Bacteroidota</taxon>
        <taxon>Bacteroidia</taxon>
        <taxon>Bacteroidales</taxon>
        <taxon>Prevotellaceae</taxon>
        <taxon>Xylanibacter</taxon>
    </lineage>
</organism>